<accession>A0A1H8CLY1</accession>
<dbReference type="PANTHER" id="PTHR30273:SF2">
    <property type="entry name" value="PROTEIN FECR"/>
    <property type="match status" value="1"/>
</dbReference>
<protein>
    <submittedName>
        <fullName evidence="4">FecR family protein</fullName>
    </submittedName>
</protein>
<dbReference type="PIRSF" id="PIRSF018266">
    <property type="entry name" value="FecR"/>
    <property type="match status" value="1"/>
</dbReference>
<dbReference type="EMBL" id="FOBB01000007">
    <property type="protein sequence ID" value="SEM96045.1"/>
    <property type="molecule type" value="Genomic_DNA"/>
</dbReference>
<feature type="transmembrane region" description="Helical" evidence="1">
    <location>
        <begin position="104"/>
        <end position="122"/>
    </location>
</feature>
<gene>
    <name evidence="4" type="ORF">SAMN04488505_107166</name>
</gene>
<dbReference type="InterPro" id="IPR006860">
    <property type="entry name" value="FecR"/>
</dbReference>
<sequence length="342" mass="39539">MEWKDYADFSVTDFLADDFFTEWVLRPNVENQSFWEAWQQHYPEKQTVIAEARAMLLSLEYQRYQMPAESYDRIWHALHGKMEHALPETMFMQGAHYRRNWRRAAMFTGVCGILALCALWLLRKEDKRAVYTSQFGENRRLLLPDSSVVILGPHSALKATAFSAETKTREVWLDGEAYFMIKPDLQGNKPFTVHTGDLNIEVLGTEFNVSNYDGRPQVVLHSGKVALRDNTKKSARIVMEPGEMITYSTSQNRYLRQKVVTEKYVSWVHHTLIFENTSLAEVAAQLHYKYGIHLQFADSTLRGEQFSATLQQADHKVVLKAIQEAFGVQLTQENDSTFLISR</sequence>
<keyword evidence="1" id="KW-1133">Transmembrane helix</keyword>
<dbReference type="AlphaFoldDB" id="A0A1H8CLY1"/>
<dbReference type="STRING" id="573321.SAMN04488505_107166"/>
<dbReference type="PANTHER" id="PTHR30273">
    <property type="entry name" value="PERIPLASMIC SIGNAL SENSOR AND SIGMA FACTOR ACTIVATOR FECR-RELATED"/>
    <property type="match status" value="1"/>
</dbReference>
<dbReference type="Pfam" id="PF04773">
    <property type="entry name" value="FecR"/>
    <property type="match status" value="1"/>
</dbReference>
<dbReference type="Pfam" id="PF16344">
    <property type="entry name" value="FecR_C"/>
    <property type="match status" value="1"/>
</dbReference>
<keyword evidence="5" id="KW-1185">Reference proteome</keyword>
<evidence type="ECO:0000313" key="4">
    <source>
        <dbReference type="EMBL" id="SEM96045.1"/>
    </source>
</evidence>
<evidence type="ECO:0000259" key="3">
    <source>
        <dbReference type="Pfam" id="PF16344"/>
    </source>
</evidence>
<keyword evidence="1" id="KW-0812">Transmembrane</keyword>
<feature type="domain" description="FecR protein" evidence="2">
    <location>
        <begin position="131"/>
        <end position="225"/>
    </location>
</feature>
<dbReference type="InterPro" id="IPR032508">
    <property type="entry name" value="FecR_C"/>
</dbReference>
<dbReference type="Proteomes" id="UP000198984">
    <property type="component" value="Unassembled WGS sequence"/>
</dbReference>
<evidence type="ECO:0000256" key="1">
    <source>
        <dbReference type="SAM" id="Phobius"/>
    </source>
</evidence>
<dbReference type="OrthoDB" id="923517at2"/>
<dbReference type="Gene3D" id="2.60.120.1440">
    <property type="match status" value="1"/>
</dbReference>
<dbReference type="Gene3D" id="3.55.50.30">
    <property type="match status" value="1"/>
</dbReference>
<evidence type="ECO:0000313" key="5">
    <source>
        <dbReference type="Proteomes" id="UP000198984"/>
    </source>
</evidence>
<reference evidence="4 5" key="1">
    <citation type="submission" date="2016-10" db="EMBL/GenBank/DDBJ databases">
        <authorList>
            <person name="de Groot N.N."/>
        </authorList>
    </citation>
    <scope>NUCLEOTIDE SEQUENCE [LARGE SCALE GENOMIC DNA]</scope>
    <source>
        <strain evidence="4 5">DSM 21039</strain>
    </source>
</reference>
<proteinExistence type="predicted"/>
<name>A0A1H8CLY1_9BACT</name>
<evidence type="ECO:0000259" key="2">
    <source>
        <dbReference type="Pfam" id="PF04773"/>
    </source>
</evidence>
<keyword evidence="1" id="KW-0472">Membrane</keyword>
<dbReference type="RefSeq" id="WP_089918169.1">
    <property type="nucleotide sequence ID" value="NZ_FOBB01000007.1"/>
</dbReference>
<dbReference type="InterPro" id="IPR012373">
    <property type="entry name" value="Ferrdict_sens_TM"/>
</dbReference>
<organism evidence="4 5">
    <name type="scientific">Chitinophaga rupis</name>
    <dbReference type="NCBI Taxonomy" id="573321"/>
    <lineage>
        <taxon>Bacteria</taxon>
        <taxon>Pseudomonadati</taxon>
        <taxon>Bacteroidota</taxon>
        <taxon>Chitinophagia</taxon>
        <taxon>Chitinophagales</taxon>
        <taxon>Chitinophagaceae</taxon>
        <taxon>Chitinophaga</taxon>
    </lineage>
</organism>
<feature type="domain" description="Protein FecR C-terminal" evidence="3">
    <location>
        <begin position="272"/>
        <end position="336"/>
    </location>
</feature>
<dbReference type="GO" id="GO:0016989">
    <property type="term" value="F:sigma factor antagonist activity"/>
    <property type="evidence" value="ECO:0007669"/>
    <property type="project" value="TreeGrafter"/>
</dbReference>